<dbReference type="Proteomes" id="UP000189674">
    <property type="component" value="Chromosome"/>
</dbReference>
<dbReference type="CDD" id="cd16098">
    <property type="entry name" value="FliS"/>
    <property type="match status" value="1"/>
</dbReference>
<evidence type="ECO:0000256" key="2">
    <source>
        <dbReference type="ARBA" id="ARBA00008787"/>
    </source>
</evidence>
<dbReference type="Gene3D" id="1.20.120.340">
    <property type="entry name" value="Flagellar protein FliS"/>
    <property type="match status" value="1"/>
</dbReference>
<dbReference type="PANTHER" id="PTHR34773">
    <property type="entry name" value="FLAGELLAR SECRETION CHAPERONE FLIS"/>
    <property type="match status" value="1"/>
</dbReference>
<dbReference type="EMBL" id="CP019791">
    <property type="protein sequence ID" value="AQT66884.1"/>
    <property type="molecule type" value="Genomic_DNA"/>
</dbReference>
<keyword evidence="7" id="KW-1185">Reference proteome</keyword>
<evidence type="ECO:0000313" key="6">
    <source>
        <dbReference type="EMBL" id="AQT66884.1"/>
    </source>
</evidence>
<dbReference type="GO" id="GO:0044780">
    <property type="term" value="P:bacterial-type flagellum assembly"/>
    <property type="evidence" value="ECO:0007669"/>
    <property type="project" value="InterPro"/>
</dbReference>
<evidence type="ECO:0000256" key="1">
    <source>
        <dbReference type="ARBA" id="ARBA00004514"/>
    </source>
</evidence>
<dbReference type="GO" id="GO:0071973">
    <property type="term" value="P:bacterial-type flagellum-dependent cell motility"/>
    <property type="evidence" value="ECO:0007669"/>
    <property type="project" value="TreeGrafter"/>
</dbReference>
<dbReference type="OrthoDB" id="291236at2"/>
<evidence type="ECO:0000256" key="4">
    <source>
        <dbReference type="ARBA" id="ARBA00022795"/>
    </source>
</evidence>
<dbReference type="InterPro" id="IPR003713">
    <property type="entry name" value="FliS"/>
</dbReference>
<keyword evidence="6" id="KW-0282">Flagellum</keyword>
<dbReference type="SUPFAM" id="SSF101116">
    <property type="entry name" value="Flagellar export chaperone FliS"/>
    <property type="match status" value="1"/>
</dbReference>
<comment type="subcellular location">
    <subcellularLocation>
        <location evidence="1">Cytoplasm</location>
        <location evidence="1">Cytosol</location>
    </subcellularLocation>
</comment>
<dbReference type="PIRSF" id="PIRSF039090">
    <property type="entry name" value="Flis"/>
    <property type="match status" value="1"/>
</dbReference>
<dbReference type="GO" id="GO:0005829">
    <property type="term" value="C:cytosol"/>
    <property type="evidence" value="ECO:0007669"/>
    <property type="project" value="UniProtKB-SubCell"/>
</dbReference>
<keyword evidence="6" id="KW-0966">Cell projection</keyword>
<evidence type="ECO:0000256" key="3">
    <source>
        <dbReference type="ARBA" id="ARBA00022490"/>
    </source>
</evidence>
<accession>A0A1U9NGM3</accession>
<protein>
    <submittedName>
        <fullName evidence="6">Flagellar protein FliS</fullName>
    </submittedName>
</protein>
<keyword evidence="3" id="KW-0963">Cytoplasm</keyword>
<reference evidence="7" key="1">
    <citation type="submission" date="2017-02" db="EMBL/GenBank/DDBJ databases">
        <title>Comparative genomics and description of representatives of a novel lineage of planctomycetes thriving in anoxic sediments.</title>
        <authorList>
            <person name="Spring S."/>
            <person name="Bunk B."/>
            <person name="Sproer C."/>
        </authorList>
    </citation>
    <scope>NUCLEOTIDE SEQUENCE [LARGE SCALE GENOMIC DNA]</scope>
    <source>
        <strain evidence="7">ST-NAGAB-D1</strain>
    </source>
</reference>
<dbReference type="Pfam" id="PF02561">
    <property type="entry name" value="FliS"/>
    <property type="match status" value="1"/>
</dbReference>
<organism evidence="6 7">
    <name type="scientific">Anaerohalosphaera lusitana</name>
    <dbReference type="NCBI Taxonomy" id="1936003"/>
    <lineage>
        <taxon>Bacteria</taxon>
        <taxon>Pseudomonadati</taxon>
        <taxon>Planctomycetota</taxon>
        <taxon>Phycisphaerae</taxon>
        <taxon>Sedimentisphaerales</taxon>
        <taxon>Anaerohalosphaeraceae</taxon>
        <taxon>Anaerohalosphaera</taxon>
    </lineage>
</organism>
<comment type="similarity">
    <text evidence="2">Belongs to the FliS family.</text>
</comment>
<dbReference type="STRING" id="1936003.STSP2_00022"/>
<dbReference type="PANTHER" id="PTHR34773:SF1">
    <property type="entry name" value="FLAGELLAR SECRETION CHAPERONE FLIS"/>
    <property type="match status" value="1"/>
</dbReference>
<dbReference type="InterPro" id="IPR036584">
    <property type="entry name" value="FliS_sf"/>
</dbReference>
<keyword evidence="4" id="KW-1005">Bacterial flagellum biogenesis</keyword>
<dbReference type="AlphaFoldDB" id="A0A1U9NGM3"/>
<evidence type="ECO:0000256" key="5">
    <source>
        <dbReference type="ARBA" id="ARBA00023186"/>
    </source>
</evidence>
<keyword evidence="5" id="KW-0143">Chaperone</keyword>
<evidence type="ECO:0000313" key="7">
    <source>
        <dbReference type="Proteomes" id="UP000189674"/>
    </source>
</evidence>
<dbReference type="KEGG" id="alus:STSP2_00022"/>
<gene>
    <name evidence="6" type="primary">fliS</name>
    <name evidence="6" type="ORF">STSP2_00022</name>
</gene>
<dbReference type="RefSeq" id="WP_146658696.1">
    <property type="nucleotide sequence ID" value="NZ_CP019791.1"/>
</dbReference>
<keyword evidence="6" id="KW-0969">Cilium</keyword>
<sequence>MNGIGAYQETAVLTQSRSKLVVMLYDGAIKFMKLAIREMEAENFEEKGKYITKAQDIINELNAVLNMEAGGEIAVNLRKLYSFMHGHLARANAQNDPKLVEEVIECMDELNQAWKDICE</sequence>
<name>A0A1U9NGM3_9BACT</name>
<dbReference type="NCBIfam" id="TIGR00208">
    <property type="entry name" value="fliS"/>
    <property type="match status" value="1"/>
</dbReference>
<proteinExistence type="inferred from homology"/>